<sequence>MEKITAGVDLDVAYGRTPEDALMSVLAIQPAFDYREAYYVDERPAFMDVVADRRFNKHDWDQYEQVDAESLTNRRGDGVRFQKRLRYDAPLTPDQRFQIILTNIWLEVPYSDDGRAHARFDFSITLRESELDGEDELRDGDHYWRCERMSTEPIDETRR</sequence>
<organism evidence="2 3">
    <name type="scientific">Halalkalicoccus tibetensis</name>
    <dbReference type="NCBI Taxonomy" id="175632"/>
    <lineage>
        <taxon>Archaea</taxon>
        <taxon>Methanobacteriati</taxon>
        <taxon>Methanobacteriota</taxon>
        <taxon>Stenosarchaea group</taxon>
        <taxon>Halobacteria</taxon>
        <taxon>Halobacteriales</taxon>
        <taxon>Halococcaceae</taxon>
        <taxon>Halalkalicoccus</taxon>
    </lineage>
</organism>
<evidence type="ECO:0000313" key="2">
    <source>
        <dbReference type="EMBL" id="MFC6907284.1"/>
    </source>
</evidence>
<name>A0ABD5VBB5_9EURY</name>
<comment type="caution">
    <text evidence="2">The sequence shown here is derived from an EMBL/GenBank/DDBJ whole genome shotgun (WGS) entry which is preliminary data.</text>
</comment>
<keyword evidence="3" id="KW-1185">Reference proteome</keyword>
<reference evidence="2" key="3">
    <citation type="submission" date="2024-09" db="EMBL/GenBank/DDBJ databases">
        <authorList>
            <person name="Sun Q."/>
        </authorList>
    </citation>
    <scope>NUCLEOTIDE SEQUENCE</scope>
    <source>
        <strain evidence="2">CGMCC 1.15793</strain>
    </source>
</reference>
<gene>
    <name evidence="1" type="ORF">ACFQGH_18855</name>
    <name evidence="2" type="ORF">ACFQGH_19070</name>
</gene>
<dbReference type="Proteomes" id="UP001596312">
    <property type="component" value="Unassembled WGS sequence"/>
</dbReference>
<dbReference type="EMBL" id="JBHSXQ010000014">
    <property type="protein sequence ID" value="MFC6907241.1"/>
    <property type="molecule type" value="Genomic_DNA"/>
</dbReference>
<reference evidence="3" key="2">
    <citation type="journal article" date="2019" name="Int. J. Syst. Evol. Microbiol.">
        <title>The Global Catalogue of Microorganisms (GCM) 10K type strain sequencing project: providing services to taxonomists for standard genome sequencing and annotation.</title>
        <authorList>
            <consortium name="The Broad Institute Genomics Platform"/>
            <consortium name="The Broad Institute Genome Sequencing Center for Infectious Disease"/>
            <person name="Wu L."/>
            <person name="Ma J."/>
        </authorList>
    </citation>
    <scope>NUCLEOTIDE SEQUENCE [LARGE SCALE GENOMIC DNA]</scope>
    <source>
        <strain evidence="3">CGMCC 1.3240</strain>
    </source>
</reference>
<protein>
    <submittedName>
        <fullName evidence="2">Uncharacterized protein</fullName>
    </submittedName>
</protein>
<evidence type="ECO:0000313" key="1">
    <source>
        <dbReference type="EMBL" id="MFC6907241.1"/>
    </source>
</evidence>
<accession>A0ABD5VBB5</accession>
<proteinExistence type="predicted"/>
<reference evidence="2" key="1">
    <citation type="journal article" date="2014" name="Int. J. Syst. Evol. Microbiol.">
        <title>Complete genome sequence of Corynebacterium casei LMG S-19264T (=DSM 44701T), isolated from a smear-ripened cheese.</title>
        <authorList>
            <consortium name="US DOE Joint Genome Institute (JGI-PGF)"/>
            <person name="Walter F."/>
            <person name="Albersmeier A."/>
            <person name="Kalinowski J."/>
            <person name="Ruckert C."/>
        </authorList>
    </citation>
    <scope>NUCLEOTIDE SEQUENCE [LARGE SCALE GENOMIC DNA]</scope>
    <source>
        <strain evidence="2">CGMCC 1.15793</strain>
    </source>
</reference>
<dbReference type="RefSeq" id="WP_340605842.1">
    <property type="nucleotide sequence ID" value="NZ_JBBMXV010000014.1"/>
</dbReference>
<dbReference type="AlphaFoldDB" id="A0ABD5VBB5"/>
<dbReference type="EMBL" id="JBHSXQ010000015">
    <property type="protein sequence ID" value="MFC6907284.1"/>
    <property type="molecule type" value="Genomic_DNA"/>
</dbReference>
<evidence type="ECO:0000313" key="3">
    <source>
        <dbReference type="Proteomes" id="UP001596312"/>
    </source>
</evidence>